<dbReference type="InterPro" id="IPR027463">
    <property type="entry name" value="AcrB_DN_DC_subdom"/>
</dbReference>
<feature type="transmembrane region" description="Helical" evidence="1">
    <location>
        <begin position="459"/>
        <end position="481"/>
    </location>
</feature>
<comment type="caution">
    <text evidence="2">The sequence shown here is derived from an EMBL/GenBank/DDBJ whole genome shotgun (WGS) entry which is preliminary data.</text>
</comment>
<keyword evidence="1" id="KW-0812">Transmembrane</keyword>
<sequence>MKLKLSSWAIANPLLIALATFILLVWGADCFHRLPVNGMPTVRIPVVSVSIALPGASSSTIERQVTIPVENAVANIPNIKHVTSYIENGVSVTQIEFRYGTNIRTVLSLVREKVASLRRQWSSDVGEPLIQQSEDDNTPLMTYAFQSGTLSLPSLTQQVDKGLVSALMAVEGVEKIERQGGYDREIHIELLPEKLYALGVSAATVNKQIQAYIAQAPAGQFSLGSKQTSLRVQGDPQSVDALAHLEIAVGEHRYVTLSSLGNLLDTFKPAQQLTRLNRQPAIGIAIYRTAKADELKVAEAIEQAIQRWQQTQPHIQADRVQTQIDFTKKTYFSAMMSFLEGVLLAGLVVYAFLRSTRATLIAAIAIPLSVIPTFIVMHWLGFSLNLVSMLALSLVSGVLVDDAIVEIENIIRHMETGQAPYPAAMRAADEIGLAVIATSFAIIAVFVPVSFMGGLVGQYFIQFGITVATATFFSLLVARFITPVMAAYFLKSTPPVAQQGRWYHFYQGWLEQSLKHRRISLLLVGLLLLLSASLLLILPADFMPQEDKAFFMLQVELPAEAQLKQTDAAIEQVTEALLSKPEVSSVYSWIGGRDAETMVAGQVNRATMIVKLVARSQRNIGVDQFKLQALYELRRVPNVRLSALNENGSKAFGLVLTGHDSQRLYRTALALEHDMRKLPAFSNVLSTVPAMKSNLVVTPKPHEAARLGVTTSAIAEELQIALKGGSEEQLAHVLLDNQSVPVRCAVRVPEQSALAFLRQLPVTTNTQQIVALDAVANLSLMHDYASITRYDRMPQIVISADLNGISLGDAMQTVLQLPTLQQLPAGISLSETGDSEMLSEMFSTFSMAMLSGLFLVWMVLVLLFRKLLQPFTIMMALPLSICGALLALALTHQALSLPAVIGILMLMGIVGKNGILIVDAIIECRSAGLSRVEAIIAACQQRSRPIIMTTIAMIAGMLPVIIGAGAGTGFRTPMAYALIGGLVTSTLLSLIVVPLIYTLMDDLEQRVKSRLNTAHE</sequence>
<dbReference type="Gene3D" id="1.20.1640.10">
    <property type="entry name" value="Multidrug efflux transporter AcrB transmembrane domain"/>
    <property type="match status" value="2"/>
</dbReference>
<evidence type="ECO:0000313" key="3">
    <source>
        <dbReference type="Proteomes" id="UP001597106"/>
    </source>
</evidence>
<keyword evidence="3" id="KW-1185">Reference proteome</keyword>
<keyword evidence="1" id="KW-1133">Transmembrane helix</keyword>
<protein>
    <submittedName>
        <fullName evidence="2">Efflux RND transporter permease subunit</fullName>
    </submittedName>
</protein>
<evidence type="ECO:0000313" key="2">
    <source>
        <dbReference type="EMBL" id="MFD0929787.1"/>
    </source>
</evidence>
<dbReference type="Pfam" id="PF00873">
    <property type="entry name" value="ACR_tran"/>
    <property type="match status" value="1"/>
</dbReference>
<dbReference type="SUPFAM" id="SSF82714">
    <property type="entry name" value="Multidrug efflux transporter AcrB TolC docking domain, DN and DC subdomains"/>
    <property type="match status" value="2"/>
</dbReference>
<feature type="transmembrane region" description="Helical" evidence="1">
    <location>
        <begin position="431"/>
        <end position="453"/>
    </location>
</feature>
<feature type="transmembrane region" description="Helical" evidence="1">
    <location>
        <begin position="946"/>
        <end position="968"/>
    </location>
</feature>
<organism evidence="2 3">
    <name type="scientific">Methylophilus glucosoxydans</name>
    <dbReference type="NCBI Taxonomy" id="752553"/>
    <lineage>
        <taxon>Bacteria</taxon>
        <taxon>Pseudomonadati</taxon>
        <taxon>Pseudomonadota</taxon>
        <taxon>Betaproteobacteria</taxon>
        <taxon>Nitrosomonadales</taxon>
        <taxon>Methylophilaceae</taxon>
        <taxon>Methylophilus</taxon>
    </lineage>
</organism>
<feature type="transmembrane region" description="Helical" evidence="1">
    <location>
        <begin position="974"/>
        <end position="1000"/>
    </location>
</feature>
<dbReference type="Gene3D" id="3.30.70.1440">
    <property type="entry name" value="Multidrug efflux transporter AcrB pore domain"/>
    <property type="match status" value="1"/>
</dbReference>
<dbReference type="EMBL" id="JBHTJW010000002">
    <property type="protein sequence ID" value="MFD0929787.1"/>
    <property type="molecule type" value="Genomic_DNA"/>
</dbReference>
<feature type="transmembrane region" description="Helical" evidence="1">
    <location>
        <begin position="519"/>
        <end position="538"/>
    </location>
</feature>
<feature type="transmembrane region" description="Helical" evidence="1">
    <location>
        <begin position="331"/>
        <end position="353"/>
    </location>
</feature>
<dbReference type="PANTHER" id="PTHR32063:SF77">
    <property type="entry name" value="ACR FAMILY TRANSPORT PROTEIN"/>
    <property type="match status" value="1"/>
</dbReference>
<dbReference type="RefSeq" id="WP_379075622.1">
    <property type="nucleotide sequence ID" value="NZ_JBHTJW010000002.1"/>
</dbReference>
<feature type="transmembrane region" description="Helical" evidence="1">
    <location>
        <begin position="386"/>
        <end position="405"/>
    </location>
</feature>
<dbReference type="PANTHER" id="PTHR32063">
    <property type="match status" value="1"/>
</dbReference>
<keyword evidence="1" id="KW-0472">Membrane</keyword>
<dbReference type="SUPFAM" id="SSF82693">
    <property type="entry name" value="Multidrug efflux transporter AcrB pore domain, PN1, PN2, PC1 and PC2 subdomains"/>
    <property type="match status" value="3"/>
</dbReference>
<accession>A0ABW3GMC6</accession>
<dbReference type="SUPFAM" id="SSF82866">
    <property type="entry name" value="Multidrug efflux transporter AcrB transmembrane domain"/>
    <property type="match status" value="2"/>
</dbReference>
<dbReference type="Gene3D" id="3.30.70.1430">
    <property type="entry name" value="Multidrug efflux transporter AcrB pore domain"/>
    <property type="match status" value="2"/>
</dbReference>
<dbReference type="PRINTS" id="PR00702">
    <property type="entry name" value="ACRIFLAVINRP"/>
</dbReference>
<feature type="transmembrane region" description="Helical" evidence="1">
    <location>
        <begin position="897"/>
        <end position="922"/>
    </location>
</feature>
<dbReference type="Proteomes" id="UP001597106">
    <property type="component" value="Unassembled WGS sequence"/>
</dbReference>
<feature type="transmembrane region" description="Helical" evidence="1">
    <location>
        <begin position="871"/>
        <end position="891"/>
    </location>
</feature>
<feature type="transmembrane region" description="Helical" evidence="1">
    <location>
        <begin position="845"/>
        <end position="864"/>
    </location>
</feature>
<dbReference type="InterPro" id="IPR001036">
    <property type="entry name" value="Acrflvin-R"/>
</dbReference>
<reference evidence="3" key="1">
    <citation type="journal article" date="2019" name="Int. J. Syst. Evol. Microbiol.">
        <title>The Global Catalogue of Microorganisms (GCM) 10K type strain sequencing project: providing services to taxonomists for standard genome sequencing and annotation.</title>
        <authorList>
            <consortium name="The Broad Institute Genomics Platform"/>
            <consortium name="The Broad Institute Genome Sequencing Center for Infectious Disease"/>
            <person name="Wu L."/>
            <person name="Ma J."/>
        </authorList>
    </citation>
    <scope>NUCLEOTIDE SEQUENCE [LARGE SCALE GENOMIC DNA]</scope>
    <source>
        <strain evidence="3">CCUG 59685</strain>
    </source>
</reference>
<gene>
    <name evidence="2" type="ORF">ACFQ1T_08350</name>
</gene>
<dbReference type="Gene3D" id="3.30.2090.10">
    <property type="entry name" value="Multidrug efflux transporter AcrB TolC docking domain, DN and DC subdomains"/>
    <property type="match status" value="2"/>
</dbReference>
<evidence type="ECO:0000256" key="1">
    <source>
        <dbReference type="SAM" id="Phobius"/>
    </source>
</evidence>
<proteinExistence type="predicted"/>
<name>A0ABW3GMC6_9PROT</name>
<dbReference type="Gene3D" id="3.30.70.1320">
    <property type="entry name" value="Multidrug efflux transporter AcrB pore domain like"/>
    <property type="match status" value="1"/>
</dbReference>
<feature type="transmembrane region" description="Helical" evidence="1">
    <location>
        <begin position="360"/>
        <end position="380"/>
    </location>
</feature>